<organism evidence="3 4">
    <name type="scientific">Blastococcus mobilis</name>
    <dbReference type="NCBI Taxonomy" id="1938746"/>
    <lineage>
        <taxon>Bacteria</taxon>
        <taxon>Bacillati</taxon>
        <taxon>Actinomycetota</taxon>
        <taxon>Actinomycetes</taxon>
        <taxon>Geodermatophilales</taxon>
        <taxon>Geodermatophilaceae</taxon>
        <taxon>Blastococcus</taxon>
    </lineage>
</organism>
<dbReference type="Proteomes" id="UP000198403">
    <property type="component" value="Unassembled WGS sequence"/>
</dbReference>
<accession>A0A238XAK8</accession>
<dbReference type="GO" id="GO:0016491">
    <property type="term" value="F:oxidoreductase activity"/>
    <property type="evidence" value="ECO:0007669"/>
    <property type="project" value="UniProtKB-KW"/>
</dbReference>
<dbReference type="InterPro" id="IPR050259">
    <property type="entry name" value="SDR"/>
</dbReference>
<sequence length="262" mass="27604">MDLELTGRVALVTAASKGLGRATATQLAAEGARLMISSRGEEQLAKTASEIAEATGAQVEYCAADVSDAADLGRLLQETEQRLGGVDVLVNNAGGPRPGGFDALDDDAWREAYELNLMSTVRLIRGVLPHMREQRWGRIVTVASSSIKQPIENLLLSNTYRVAILGLAKSLAIEFAPDGILINTIGPGRIATDRVAGLDAGRAEKAGLSVEEVRAQAEKAIPLGRYGTAEEFGKVAAFLVSGANTYTTGQHFLVDGGMVKAI</sequence>
<dbReference type="Gene3D" id="3.40.50.720">
    <property type="entry name" value="NAD(P)-binding Rossmann-like Domain"/>
    <property type="match status" value="1"/>
</dbReference>
<keyword evidence="4" id="KW-1185">Reference proteome</keyword>
<keyword evidence="2" id="KW-0560">Oxidoreductase</keyword>
<name>A0A238XAK8_9ACTN</name>
<dbReference type="PANTHER" id="PTHR42879">
    <property type="entry name" value="3-OXOACYL-(ACYL-CARRIER-PROTEIN) REDUCTASE"/>
    <property type="match status" value="1"/>
</dbReference>
<gene>
    <name evidence="3" type="ORF">SAMN06272737_11296</name>
</gene>
<evidence type="ECO:0000313" key="4">
    <source>
        <dbReference type="Proteomes" id="UP000198403"/>
    </source>
</evidence>
<dbReference type="PRINTS" id="PR00081">
    <property type="entry name" value="GDHRDH"/>
</dbReference>
<reference evidence="3 4" key="1">
    <citation type="submission" date="2017-06" db="EMBL/GenBank/DDBJ databases">
        <authorList>
            <person name="Kim H.J."/>
            <person name="Triplett B.A."/>
        </authorList>
    </citation>
    <scope>NUCLEOTIDE SEQUENCE [LARGE SCALE GENOMIC DNA]</scope>
    <source>
        <strain evidence="3 4">DSM 44272</strain>
    </source>
</reference>
<dbReference type="RefSeq" id="WP_089336896.1">
    <property type="nucleotide sequence ID" value="NZ_FZNO01000012.1"/>
</dbReference>
<evidence type="ECO:0000256" key="1">
    <source>
        <dbReference type="ARBA" id="ARBA00006484"/>
    </source>
</evidence>
<dbReference type="SUPFAM" id="SSF51735">
    <property type="entry name" value="NAD(P)-binding Rossmann-fold domains"/>
    <property type="match status" value="1"/>
</dbReference>
<dbReference type="EMBL" id="FZNO01000012">
    <property type="protein sequence ID" value="SNR55648.1"/>
    <property type="molecule type" value="Genomic_DNA"/>
</dbReference>
<dbReference type="OrthoDB" id="9793325at2"/>
<dbReference type="FunFam" id="3.40.50.720:FF:000084">
    <property type="entry name" value="Short-chain dehydrogenase reductase"/>
    <property type="match status" value="1"/>
</dbReference>
<evidence type="ECO:0000313" key="3">
    <source>
        <dbReference type="EMBL" id="SNR55648.1"/>
    </source>
</evidence>
<dbReference type="AlphaFoldDB" id="A0A238XAK8"/>
<dbReference type="PRINTS" id="PR00080">
    <property type="entry name" value="SDRFAMILY"/>
</dbReference>
<protein>
    <submittedName>
        <fullName evidence="3">3-oxoacyl-[acyl-carrier protein] reductase</fullName>
    </submittedName>
</protein>
<evidence type="ECO:0000256" key="2">
    <source>
        <dbReference type="ARBA" id="ARBA00023002"/>
    </source>
</evidence>
<proteinExistence type="inferred from homology"/>
<comment type="similarity">
    <text evidence="1">Belongs to the short-chain dehydrogenases/reductases (SDR) family.</text>
</comment>
<dbReference type="Pfam" id="PF13561">
    <property type="entry name" value="adh_short_C2"/>
    <property type="match status" value="1"/>
</dbReference>
<dbReference type="InterPro" id="IPR002347">
    <property type="entry name" value="SDR_fam"/>
</dbReference>
<dbReference type="PANTHER" id="PTHR42879:SF6">
    <property type="entry name" value="NADPH-DEPENDENT REDUCTASE BACG"/>
    <property type="match status" value="1"/>
</dbReference>
<dbReference type="InterPro" id="IPR036291">
    <property type="entry name" value="NAD(P)-bd_dom_sf"/>
</dbReference>
<dbReference type="CDD" id="cd05344">
    <property type="entry name" value="BKR_like_SDR_like"/>
    <property type="match status" value="1"/>
</dbReference>